<sequence>MAVHEPRRTAAPSLWRGMRPYARQVAGLLTIGSLCGLLMNTAVVLPAVLLGHAVDTVLAHDRGAVNGGAVTRAVLLLIAGTLATEIPRIGKRYWLGVCRNRIKANVRADAVRGVLSWPADRLHRTSVGEVMGRVVGDVEVLGRGVGEVIVETWDTLLFSLALAVAMLIYDPSLGLLALAPVPIALALAKAVGARVSRRTLRAREANAAVTTFAQEGLTGLRALRASGRGGAYAARLRALAVEQADAELAAARLEAVLAPVYTLLVTSGVLAIIGVGGGRVIAGELSVGDLVALLGLFGRFTGRAFRIPQMVNRVQAAGVAYTRLAPLLATPPPLAAEPRRASWLTDRIAGMPDDDPPTPRLPVPSPRAGPAEVSLRRVTFAYPGAGTPALRDVTLDIPPGALVAVTGSVGSGKSALARLVAGLYPPGTGQVTVDGVEPHAWPPRNRDSVGYLPQGHPVFSGTVADNVLLHDPGQPADRARLDEALTVAALKEEVAAMPAGACTGIGELGVQVSGGQRQRIALARSLAAPALRPRLLVLDDPFSALDLQTEVRIIGALRAAVGPDAPAEHRATVLLFSTRLASFPCAELVVVLDAGQVAEQGSHEALLGSGGLYARIFQAQRHARQTPVMAGPPPGVDQ</sequence>
<keyword evidence="2 7" id="KW-0812">Transmembrane</keyword>
<dbReference type="InterPro" id="IPR039421">
    <property type="entry name" value="Type_1_exporter"/>
</dbReference>
<accession>A0A543PHX4</accession>
<evidence type="ECO:0000259" key="9">
    <source>
        <dbReference type="PROSITE" id="PS50929"/>
    </source>
</evidence>
<dbReference type="SUPFAM" id="SSF52540">
    <property type="entry name" value="P-loop containing nucleoside triphosphate hydrolases"/>
    <property type="match status" value="1"/>
</dbReference>
<feature type="domain" description="ABC transporter" evidence="8">
    <location>
        <begin position="373"/>
        <end position="619"/>
    </location>
</feature>
<keyword evidence="6 7" id="KW-0472">Membrane</keyword>
<evidence type="ECO:0000256" key="2">
    <source>
        <dbReference type="ARBA" id="ARBA00022692"/>
    </source>
</evidence>
<dbReference type="Pfam" id="PF00005">
    <property type="entry name" value="ABC_tran"/>
    <property type="match status" value="1"/>
</dbReference>
<dbReference type="PROSITE" id="PS00211">
    <property type="entry name" value="ABC_TRANSPORTER_1"/>
    <property type="match status" value="1"/>
</dbReference>
<feature type="transmembrane region" description="Helical" evidence="7">
    <location>
        <begin position="25"/>
        <end position="49"/>
    </location>
</feature>
<evidence type="ECO:0000313" key="11">
    <source>
        <dbReference type="Proteomes" id="UP000319865"/>
    </source>
</evidence>
<evidence type="ECO:0000256" key="5">
    <source>
        <dbReference type="ARBA" id="ARBA00022989"/>
    </source>
</evidence>
<dbReference type="PANTHER" id="PTHR24221">
    <property type="entry name" value="ATP-BINDING CASSETTE SUB-FAMILY B"/>
    <property type="match status" value="1"/>
</dbReference>
<protein>
    <submittedName>
        <fullName evidence="10">ATP-binding cassette subfamily B protein</fullName>
    </submittedName>
</protein>
<dbReference type="InterPro" id="IPR003593">
    <property type="entry name" value="AAA+_ATPase"/>
</dbReference>
<evidence type="ECO:0000256" key="1">
    <source>
        <dbReference type="ARBA" id="ARBA00004651"/>
    </source>
</evidence>
<keyword evidence="3" id="KW-0547">Nucleotide-binding</keyword>
<name>A0A543PHX4_9ACTN</name>
<evidence type="ECO:0000256" key="7">
    <source>
        <dbReference type="SAM" id="Phobius"/>
    </source>
</evidence>
<dbReference type="Gene3D" id="3.40.50.300">
    <property type="entry name" value="P-loop containing nucleotide triphosphate hydrolases"/>
    <property type="match status" value="1"/>
</dbReference>
<feature type="transmembrane region" description="Helical" evidence="7">
    <location>
        <begin position="256"/>
        <end position="275"/>
    </location>
</feature>
<reference evidence="10 11" key="1">
    <citation type="submission" date="2019-06" db="EMBL/GenBank/DDBJ databases">
        <title>Sequencing the genomes of 1000 actinobacteria strains.</title>
        <authorList>
            <person name="Klenk H.-P."/>
        </authorList>
    </citation>
    <scope>NUCLEOTIDE SEQUENCE [LARGE SCALE GENOMIC DNA]</scope>
    <source>
        <strain evidence="10 11">DSM 46837</strain>
    </source>
</reference>
<evidence type="ECO:0000256" key="4">
    <source>
        <dbReference type="ARBA" id="ARBA00022840"/>
    </source>
</evidence>
<dbReference type="EMBL" id="VFQE01000001">
    <property type="protein sequence ID" value="TQN43678.1"/>
    <property type="molecule type" value="Genomic_DNA"/>
</dbReference>
<dbReference type="PANTHER" id="PTHR24221:SF654">
    <property type="entry name" value="ATP-BINDING CASSETTE SUB-FAMILY B MEMBER 6"/>
    <property type="match status" value="1"/>
</dbReference>
<evidence type="ECO:0000256" key="6">
    <source>
        <dbReference type="ARBA" id="ARBA00023136"/>
    </source>
</evidence>
<dbReference type="SUPFAM" id="SSF90123">
    <property type="entry name" value="ABC transporter transmembrane region"/>
    <property type="match status" value="1"/>
</dbReference>
<dbReference type="InterPro" id="IPR027417">
    <property type="entry name" value="P-loop_NTPase"/>
</dbReference>
<organism evidence="10 11">
    <name type="scientific">Blastococcus colisei</name>
    <dbReference type="NCBI Taxonomy" id="1564162"/>
    <lineage>
        <taxon>Bacteria</taxon>
        <taxon>Bacillati</taxon>
        <taxon>Actinomycetota</taxon>
        <taxon>Actinomycetes</taxon>
        <taxon>Geodermatophilales</taxon>
        <taxon>Geodermatophilaceae</taxon>
        <taxon>Blastococcus</taxon>
    </lineage>
</organism>
<feature type="domain" description="ABC transmembrane type-1" evidence="9">
    <location>
        <begin position="31"/>
        <end position="316"/>
    </location>
</feature>
<dbReference type="AlphaFoldDB" id="A0A543PHX4"/>
<dbReference type="InterPro" id="IPR036640">
    <property type="entry name" value="ABC1_TM_sf"/>
</dbReference>
<keyword evidence="11" id="KW-1185">Reference proteome</keyword>
<dbReference type="GO" id="GO:0016887">
    <property type="term" value="F:ATP hydrolysis activity"/>
    <property type="evidence" value="ECO:0007669"/>
    <property type="project" value="InterPro"/>
</dbReference>
<dbReference type="GO" id="GO:0140359">
    <property type="term" value="F:ABC-type transporter activity"/>
    <property type="evidence" value="ECO:0007669"/>
    <property type="project" value="InterPro"/>
</dbReference>
<feature type="transmembrane region" description="Helical" evidence="7">
    <location>
        <begin position="175"/>
        <end position="193"/>
    </location>
</feature>
<dbReference type="Gene3D" id="1.20.1560.10">
    <property type="entry name" value="ABC transporter type 1, transmembrane domain"/>
    <property type="match status" value="1"/>
</dbReference>
<keyword evidence="4 10" id="KW-0067">ATP-binding</keyword>
<dbReference type="GO" id="GO:0005524">
    <property type="term" value="F:ATP binding"/>
    <property type="evidence" value="ECO:0007669"/>
    <property type="project" value="UniProtKB-KW"/>
</dbReference>
<keyword evidence="5 7" id="KW-1133">Transmembrane helix</keyword>
<comment type="caution">
    <text evidence="10">The sequence shown here is derived from an EMBL/GenBank/DDBJ whole genome shotgun (WGS) entry which is preliminary data.</text>
</comment>
<dbReference type="InterPro" id="IPR003439">
    <property type="entry name" value="ABC_transporter-like_ATP-bd"/>
</dbReference>
<dbReference type="InterPro" id="IPR011527">
    <property type="entry name" value="ABC1_TM_dom"/>
</dbReference>
<dbReference type="PROSITE" id="PS50929">
    <property type="entry name" value="ABC_TM1F"/>
    <property type="match status" value="1"/>
</dbReference>
<gene>
    <name evidence="10" type="ORF">FHU33_3138</name>
</gene>
<dbReference type="SMART" id="SM00382">
    <property type="entry name" value="AAA"/>
    <property type="match status" value="1"/>
</dbReference>
<comment type="subcellular location">
    <subcellularLocation>
        <location evidence="1">Cell membrane</location>
        <topology evidence="1">Multi-pass membrane protein</topology>
    </subcellularLocation>
</comment>
<evidence type="ECO:0000259" key="8">
    <source>
        <dbReference type="PROSITE" id="PS50893"/>
    </source>
</evidence>
<dbReference type="GO" id="GO:0005886">
    <property type="term" value="C:plasma membrane"/>
    <property type="evidence" value="ECO:0007669"/>
    <property type="project" value="UniProtKB-SubCell"/>
</dbReference>
<proteinExistence type="predicted"/>
<evidence type="ECO:0000313" key="10">
    <source>
        <dbReference type="EMBL" id="TQN43678.1"/>
    </source>
</evidence>
<dbReference type="InterPro" id="IPR017871">
    <property type="entry name" value="ABC_transporter-like_CS"/>
</dbReference>
<dbReference type="Proteomes" id="UP000319865">
    <property type="component" value="Unassembled WGS sequence"/>
</dbReference>
<dbReference type="RefSeq" id="WP_211355147.1">
    <property type="nucleotide sequence ID" value="NZ_VFQE01000001.1"/>
</dbReference>
<evidence type="ECO:0000256" key="3">
    <source>
        <dbReference type="ARBA" id="ARBA00022741"/>
    </source>
</evidence>
<dbReference type="Pfam" id="PF00664">
    <property type="entry name" value="ABC_membrane"/>
    <property type="match status" value="1"/>
</dbReference>
<dbReference type="CDD" id="cd07346">
    <property type="entry name" value="ABC_6TM_exporters"/>
    <property type="match status" value="1"/>
</dbReference>
<dbReference type="PROSITE" id="PS50893">
    <property type="entry name" value="ABC_TRANSPORTER_2"/>
    <property type="match status" value="1"/>
</dbReference>